<protein>
    <submittedName>
        <fullName evidence="4">DNA-binding protein</fullName>
    </submittedName>
</protein>
<dbReference type="SMART" id="SM00411">
    <property type="entry name" value="BHL"/>
    <property type="match status" value="1"/>
</dbReference>
<organism evidence="4 5">
    <name type="scientific">Protofrankia coriariae</name>
    <dbReference type="NCBI Taxonomy" id="1562887"/>
    <lineage>
        <taxon>Bacteria</taxon>
        <taxon>Bacillati</taxon>
        <taxon>Actinomycetota</taxon>
        <taxon>Actinomycetes</taxon>
        <taxon>Frankiales</taxon>
        <taxon>Frankiaceae</taxon>
        <taxon>Protofrankia</taxon>
    </lineage>
</organism>
<comment type="similarity">
    <text evidence="3">Belongs to the bacterial histone-like protein family.</text>
</comment>
<accession>A0ABR5F7Y6</accession>
<keyword evidence="5" id="KW-1185">Reference proteome</keyword>
<dbReference type="GO" id="GO:0003677">
    <property type="term" value="F:DNA binding"/>
    <property type="evidence" value="ECO:0007669"/>
    <property type="project" value="UniProtKB-KW"/>
</dbReference>
<evidence type="ECO:0000256" key="2">
    <source>
        <dbReference type="ARBA" id="ARBA00023125"/>
    </source>
</evidence>
<keyword evidence="1" id="KW-0226">DNA condensation</keyword>
<dbReference type="PRINTS" id="PR01727">
    <property type="entry name" value="DNABINDINGHU"/>
</dbReference>
<evidence type="ECO:0000313" key="4">
    <source>
        <dbReference type="EMBL" id="KLL12836.1"/>
    </source>
</evidence>
<reference evidence="4 5" key="1">
    <citation type="submission" date="2014-12" db="EMBL/GenBank/DDBJ databases">
        <title>Frankia sp. BMG5.1 draft genome.</title>
        <authorList>
            <person name="Gtari M."/>
            <person name="Ghodhbane-Gtari F."/>
            <person name="Nouioui I."/>
            <person name="Ktari A."/>
            <person name="Hezbri K."/>
            <person name="Mimouni W."/>
            <person name="Sbissi I."/>
            <person name="Ayari A."/>
            <person name="Yamanaka T."/>
            <person name="Normand P."/>
            <person name="Tisa L.S."/>
            <person name="Boudabous A."/>
        </authorList>
    </citation>
    <scope>NUCLEOTIDE SEQUENCE [LARGE SCALE GENOMIC DNA]</scope>
    <source>
        <strain evidence="4 5">BMG5.1</strain>
    </source>
</reference>
<dbReference type="PROSITE" id="PS00045">
    <property type="entry name" value="HISTONE_LIKE"/>
    <property type="match status" value="1"/>
</dbReference>
<keyword evidence="2 4" id="KW-0238">DNA-binding</keyword>
<evidence type="ECO:0000313" key="5">
    <source>
        <dbReference type="Proteomes" id="UP000035425"/>
    </source>
</evidence>
<sequence length="98" mass="10356">MNKSQLVDRIAQQIEGGRSNATKAVDAVFDAIQEAVSAGEKVTITGFGVFERVERAARTGRNPATGEPVHVAASVVPKFRPGSEFKASVSASEDPQDN</sequence>
<dbReference type="Pfam" id="PF00216">
    <property type="entry name" value="Bac_DNA_binding"/>
    <property type="match status" value="1"/>
</dbReference>
<comment type="caution">
    <text evidence="4">The sequence shown here is derived from an EMBL/GenBank/DDBJ whole genome shotgun (WGS) entry which is preliminary data.</text>
</comment>
<dbReference type="EMBL" id="JWIO01000002">
    <property type="protein sequence ID" value="KLL12836.1"/>
    <property type="molecule type" value="Genomic_DNA"/>
</dbReference>
<dbReference type="PANTHER" id="PTHR33175">
    <property type="entry name" value="DNA-BINDING PROTEIN HU"/>
    <property type="match status" value="1"/>
</dbReference>
<dbReference type="InterPro" id="IPR020816">
    <property type="entry name" value="Histone-like_DNA-bd_CS"/>
</dbReference>
<dbReference type="PANTHER" id="PTHR33175:SF3">
    <property type="entry name" value="DNA-BINDING PROTEIN HU-BETA"/>
    <property type="match status" value="1"/>
</dbReference>
<name>A0ABR5F7Y6_9ACTN</name>
<evidence type="ECO:0000256" key="3">
    <source>
        <dbReference type="RuleBase" id="RU003939"/>
    </source>
</evidence>
<evidence type="ECO:0000256" key="1">
    <source>
        <dbReference type="ARBA" id="ARBA00023067"/>
    </source>
</evidence>
<dbReference type="InterPro" id="IPR000119">
    <property type="entry name" value="Hist_DNA-bd"/>
</dbReference>
<proteinExistence type="inferred from homology"/>
<dbReference type="Gene3D" id="4.10.520.10">
    <property type="entry name" value="IHF-like DNA-binding proteins"/>
    <property type="match status" value="1"/>
</dbReference>
<gene>
    <name evidence="4" type="ORF">FrCorBMG51_01460</name>
</gene>
<dbReference type="RefSeq" id="WP_013874863.1">
    <property type="nucleotide sequence ID" value="NZ_JWIO01000002.1"/>
</dbReference>
<dbReference type="InterPro" id="IPR010992">
    <property type="entry name" value="IHF-like_DNA-bd_dom_sf"/>
</dbReference>
<dbReference type="CDD" id="cd13831">
    <property type="entry name" value="HU"/>
    <property type="match status" value="1"/>
</dbReference>
<dbReference type="SUPFAM" id="SSF47729">
    <property type="entry name" value="IHF-like DNA-binding proteins"/>
    <property type="match status" value="1"/>
</dbReference>
<dbReference type="Proteomes" id="UP000035425">
    <property type="component" value="Unassembled WGS sequence"/>
</dbReference>